<gene>
    <name evidence="3" type="ORF">GCM10009740_39450</name>
</gene>
<evidence type="ECO:0000313" key="3">
    <source>
        <dbReference type="EMBL" id="GAA1504046.1"/>
    </source>
</evidence>
<organism evidence="3 4">
    <name type="scientific">Terrabacter terrae</name>
    <dbReference type="NCBI Taxonomy" id="318434"/>
    <lineage>
        <taxon>Bacteria</taxon>
        <taxon>Bacillati</taxon>
        <taxon>Actinomycetota</taxon>
        <taxon>Actinomycetes</taxon>
        <taxon>Micrococcales</taxon>
        <taxon>Intrasporangiaceae</taxon>
        <taxon>Terrabacter</taxon>
    </lineage>
</organism>
<evidence type="ECO:0000259" key="2">
    <source>
        <dbReference type="Pfam" id="PF14311"/>
    </source>
</evidence>
<dbReference type="Gene3D" id="3.40.960.10">
    <property type="entry name" value="VSR Endonuclease"/>
    <property type="match status" value="1"/>
</dbReference>
<dbReference type="Pfam" id="PF04480">
    <property type="entry name" value="DUF559"/>
    <property type="match status" value="1"/>
</dbReference>
<dbReference type="SUPFAM" id="SSF52980">
    <property type="entry name" value="Restriction endonuclease-like"/>
    <property type="match status" value="1"/>
</dbReference>
<keyword evidence="4" id="KW-1185">Reference proteome</keyword>
<dbReference type="InterPro" id="IPR011335">
    <property type="entry name" value="Restrct_endonuc-II-like"/>
</dbReference>
<feature type="domain" description="Treble clef zinc finger" evidence="2">
    <location>
        <begin position="9"/>
        <end position="53"/>
    </location>
</feature>
<dbReference type="InterPro" id="IPR025487">
    <property type="entry name" value="DUF4379"/>
</dbReference>
<dbReference type="PANTHER" id="PTHR37317">
    <property type="entry name" value="BLR8090 PROTEIN"/>
    <property type="match status" value="1"/>
</dbReference>
<dbReference type="Proteomes" id="UP001501285">
    <property type="component" value="Unassembled WGS sequence"/>
</dbReference>
<sequence>MGNVQERDQRTPADFSVKARLECWWWCGKSDHQWFTSVPNAFAYSFHCPACAAERGREHDRVRNLFVAEVPELVAAWRDERSYEGLRVVDLFGGVAGKNFGLTYSLRCPSNHKIDTVVSSFLFAACPWCRGKQTRSVTAMKTLAAEDPELAALWHPTRNGDMTPATTAANHRRPLWWKAGHCCGFEWQETIQERVLGRRPQAGRGHYYCPKCESAWGSLAWLDPELASEWHPDNRLSAWHVKPFSGGVIAKWRCSTNPEHEWAASVIDRSSGRLCPMCSTAGTSQIEKKFLAAVQAHDPSADAATLGRWRVDVFAPAFGLIVEYDGEYWHRVKEEIDARKTEALVALGYKVARIRENDLPHLTLHGSRIRQISFRPGFGRVEETVQDLVGWARGAGPSVGRSTH</sequence>
<dbReference type="EMBL" id="BAAANB010000169">
    <property type="protein sequence ID" value="GAA1504046.1"/>
    <property type="molecule type" value="Genomic_DNA"/>
</dbReference>
<reference evidence="3 4" key="1">
    <citation type="journal article" date="2019" name="Int. J. Syst. Evol. Microbiol.">
        <title>The Global Catalogue of Microorganisms (GCM) 10K type strain sequencing project: providing services to taxonomists for standard genome sequencing and annotation.</title>
        <authorList>
            <consortium name="The Broad Institute Genomics Platform"/>
            <consortium name="The Broad Institute Genome Sequencing Center for Infectious Disease"/>
            <person name="Wu L."/>
            <person name="Ma J."/>
        </authorList>
    </citation>
    <scope>NUCLEOTIDE SEQUENCE [LARGE SCALE GENOMIC DNA]</scope>
    <source>
        <strain evidence="3 4">JCM 14283</strain>
    </source>
</reference>
<comment type="caution">
    <text evidence="3">The sequence shown here is derived from an EMBL/GenBank/DDBJ whole genome shotgun (WGS) entry which is preliminary data.</text>
</comment>
<feature type="domain" description="Treble clef zinc finger" evidence="2">
    <location>
        <begin position="226"/>
        <end position="280"/>
    </location>
</feature>
<evidence type="ECO:0000259" key="1">
    <source>
        <dbReference type="Pfam" id="PF04480"/>
    </source>
</evidence>
<feature type="domain" description="DUF559" evidence="1">
    <location>
        <begin position="305"/>
        <end position="359"/>
    </location>
</feature>
<proteinExistence type="predicted"/>
<evidence type="ECO:0008006" key="5">
    <source>
        <dbReference type="Google" id="ProtNLM"/>
    </source>
</evidence>
<protein>
    <recommendedName>
        <fullName evidence="5">Zinc-ribbon domain-containing protein</fullName>
    </recommendedName>
</protein>
<dbReference type="Pfam" id="PF14311">
    <property type="entry name" value="DUF4379"/>
    <property type="match status" value="3"/>
</dbReference>
<evidence type="ECO:0000313" key="4">
    <source>
        <dbReference type="Proteomes" id="UP001501285"/>
    </source>
</evidence>
<feature type="domain" description="Treble clef zinc finger" evidence="2">
    <location>
        <begin position="150"/>
        <end position="213"/>
    </location>
</feature>
<dbReference type="PANTHER" id="PTHR37317:SF1">
    <property type="entry name" value="ZINC-RIBBON DOMAIN-CONTAINING PROTEIN-RELATED"/>
    <property type="match status" value="1"/>
</dbReference>
<name>A0ABN1ZT50_9MICO</name>
<accession>A0ABN1ZT50</accession>
<dbReference type="InterPro" id="IPR007569">
    <property type="entry name" value="DUF559"/>
</dbReference>